<gene>
    <name evidence="1" type="ORF">PILCRDRAFT_815423</name>
</gene>
<accession>A0A0C3CB90</accession>
<evidence type="ECO:0000313" key="1">
    <source>
        <dbReference type="EMBL" id="KIM86972.1"/>
    </source>
</evidence>
<dbReference type="InParanoid" id="A0A0C3CB90"/>
<organism evidence="1 2">
    <name type="scientific">Piloderma croceum (strain F 1598)</name>
    <dbReference type="NCBI Taxonomy" id="765440"/>
    <lineage>
        <taxon>Eukaryota</taxon>
        <taxon>Fungi</taxon>
        <taxon>Dikarya</taxon>
        <taxon>Basidiomycota</taxon>
        <taxon>Agaricomycotina</taxon>
        <taxon>Agaricomycetes</taxon>
        <taxon>Agaricomycetidae</taxon>
        <taxon>Atheliales</taxon>
        <taxon>Atheliaceae</taxon>
        <taxon>Piloderma</taxon>
    </lineage>
</organism>
<dbReference type="OrthoDB" id="2750929at2759"/>
<dbReference type="AlphaFoldDB" id="A0A0C3CB90"/>
<dbReference type="HOGENOM" id="CLU_066045_1_1_1"/>
<keyword evidence="2" id="KW-1185">Reference proteome</keyword>
<protein>
    <submittedName>
        <fullName evidence="1">Uncharacterized protein</fullName>
    </submittedName>
</protein>
<evidence type="ECO:0000313" key="2">
    <source>
        <dbReference type="Proteomes" id="UP000054166"/>
    </source>
</evidence>
<dbReference type="Proteomes" id="UP000054166">
    <property type="component" value="Unassembled WGS sequence"/>
</dbReference>
<reference evidence="1 2" key="1">
    <citation type="submission" date="2014-04" db="EMBL/GenBank/DDBJ databases">
        <authorList>
            <consortium name="DOE Joint Genome Institute"/>
            <person name="Kuo A."/>
            <person name="Tarkka M."/>
            <person name="Buscot F."/>
            <person name="Kohler A."/>
            <person name="Nagy L.G."/>
            <person name="Floudas D."/>
            <person name="Copeland A."/>
            <person name="Barry K.W."/>
            <person name="Cichocki N."/>
            <person name="Veneault-Fourrey C."/>
            <person name="LaButti K."/>
            <person name="Lindquist E.A."/>
            <person name="Lipzen A."/>
            <person name="Lundell T."/>
            <person name="Morin E."/>
            <person name="Murat C."/>
            <person name="Sun H."/>
            <person name="Tunlid A."/>
            <person name="Henrissat B."/>
            <person name="Grigoriev I.V."/>
            <person name="Hibbett D.S."/>
            <person name="Martin F."/>
            <person name="Nordberg H.P."/>
            <person name="Cantor M.N."/>
            <person name="Hua S.X."/>
        </authorList>
    </citation>
    <scope>NUCLEOTIDE SEQUENCE [LARGE SCALE GENOMIC DNA]</scope>
    <source>
        <strain evidence="1 2">F 1598</strain>
    </source>
</reference>
<sequence length="338" mass="38051">MSATLAVARRSYYSATLSYCRPSPFYSMGNRHGLPPVSVARSYSSGIVDRSVLYRIQTLHPSRLRSSDLMDISSKLDIYVHTPGSQSSFRGKYYGVHRFPEGTRGFLYYKSPKVGGPPAAGELRFRLITGNTPASFVQGSDLQLETGLPWCIPLLTMIERPGSIREGRHYQCIRQLLLDDGFVTPALLKTCAAMLNSNSCRPRRNSRIIHSFGELFHISFDAFSVNFFALSKDQLRYHKYQGFYDSITRKPSYSGSALCCFERSNLPQHKGTRTAVIRIVKIISPVTCLYPNYYGPITLPVEGELVHRIYRHGGLQPVSFKADSTKTMGLQMLFQNES</sequence>
<dbReference type="EMBL" id="KN832980">
    <property type="protein sequence ID" value="KIM86972.1"/>
    <property type="molecule type" value="Genomic_DNA"/>
</dbReference>
<proteinExistence type="predicted"/>
<name>A0A0C3CB90_PILCF</name>
<reference evidence="2" key="2">
    <citation type="submission" date="2015-01" db="EMBL/GenBank/DDBJ databases">
        <title>Evolutionary Origins and Diversification of the Mycorrhizal Mutualists.</title>
        <authorList>
            <consortium name="DOE Joint Genome Institute"/>
            <consortium name="Mycorrhizal Genomics Consortium"/>
            <person name="Kohler A."/>
            <person name="Kuo A."/>
            <person name="Nagy L.G."/>
            <person name="Floudas D."/>
            <person name="Copeland A."/>
            <person name="Barry K.W."/>
            <person name="Cichocki N."/>
            <person name="Veneault-Fourrey C."/>
            <person name="LaButti K."/>
            <person name="Lindquist E.A."/>
            <person name="Lipzen A."/>
            <person name="Lundell T."/>
            <person name="Morin E."/>
            <person name="Murat C."/>
            <person name="Riley R."/>
            <person name="Ohm R."/>
            <person name="Sun H."/>
            <person name="Tunlid A."/>
            <person name="Henrissat B."/>
            <person name="Grigoriev I.V."/>
            <person name="Hibbett D.S."/>
            <person name="Martin F."/>
        </authorList>
    </citation>
    <scope>NUCLEOTIDE SEQUENCE [LARGE SCALE GENOMIC DNA]</scope>
    <source>
        <strain evidence="2">F 1598</strain>
    </source>
</reference>